<feature type="compositionally biased region" description="Basic and acidic residues" evidence="1">
    <location>
        <begin position="356"/>
        <end position="369"/>
    </location>
</feature>
<feature type="compositionally biased region" description="Basic and acidic residues" evidence="1">
    <location>
        <begin position="1122"/>
        <end position="1137"/>
    </location>
</feature>
<feature type="region of interest" description="Disordered" evidence="1">
    <location>
        <begin position="1242"/>
        <end position="1263"/>
    </location>
</feature>
<feature type="compositionally biased region" description="Basic and acidic residues" evidence="1">
    <location>
        <begin position="644"/>
        <end position="654"/>
    </location>
</feature>
<evidence type="ECO:0000313" key="2">
    <source>
        <dbReference type="EMBL" id="OCB88712.1"/>
    </source>
</evidence>
<name>A0A9Q5N5S4_SANBA</name>
<feature type="compositionally biased region" description="Low complexity" evidence="1">
    <location>
        <begin position="169"/>
        <end position="212"/>
    </location>
</feature>
<proteinExistence type="predicted"/>
<feature type="compositionally biased region" description="Basic and acidic residues" evidence="1">
    <location>
        <begin position="264"/>
        <end position="280"/>
    </location>
</feature>
<keyword evidence="3" id="KW-1185">Reference proteome</keyword>
<organism evidence="2 3">
    <name type="scientific">Sanghuangporus baumii</name>
    <name type="common">Phellinus baumii</name>
    <dbReference type="NCBI Taxonomy" id="108892"/>
    <lineage>
        <taxon>Eukaryota</taxon>
        <taxon>Fungi</taxon>
        <taxon>Dikarya</taxon>
        <taxon>Basidiomycota</taxon>
        <taxon>Agaricomycotina</taxon>
        <taxon>Agaricomycetes</taxon>
        <taxon>Hymenochaetales</taxon>
        <taxon>Hymenochaetaceae</taxon>
        <taxon>Sanghuangporus</taxon>
    </lineage>
</organism>
<dbReference type="EMBL" id="LNZH02000173">
    <property type="protein sequence ID" value="OCB88712.1"/>
    <property type="molecule type" value="Genomic_DNA"/>
</dbReference>
<dbReference type="OrthoDB" id="3064136at2759"/>
<feature type="region of interest" description="Disordered" evidence="1">
    <location>
        <begin position="234"/>
        <end position="382"/>
    </location>
</feature>
<evidence type="ECO:0000256" key="1">
    <source>
        <dbReference type="SAM" id="MobiDB-lite"/>
    </source>
</evidence>
<accession>A0A9Q5N5S4</accession>
<feature type="compositionally biased region" description="Polar residues" evidence="1">
    <location>
        <begin position="77"/>
        <end position="94"/>
    </location>
</feature>
<feature type="compositionally biased region" description="Basic and acidic residues" evidence="1">
    <location>
        <begin position="100"/>
        <end position="118"/>
    </location>
</feature>
<feature type="compositionally biased region" description="Basic and acidic residues" evidence="1">
    <location>
        <begin position="405"/>
        <end position="420"/>
    </location>
</feature>
<feature type="compositionally biased region" description="Basic and acidic residues" evidence="1">
    <location>
        <begin position="744"/>
        <end position="755"/>
    </location>
</feature>
<feature type="compositionally biased region" description="Low complexity" evidence="1">
    <location>
        <begin position="234"/>
        <end position="251"/>
    </location>
</feature>
<dbReference type="Proteomes" id="UP000757232">
    <property type="component" value="Unassembled WGS sequence"/>
</dbReference>
<feature type="compositionally biased region" description="Basic and acidic residues" evidence="1">
    <location>
        <begin position="440"/>
        <end position="453"/>
    </location>
</feature>
<feature type="compositionally biased region" description="Polar residues" evidence="1">
    <location>
        <begin position="723"/>
        <end position="738"/>
    </location>
</feature>
<feature type="compositionally biased region" description="Low complexity" evidence="1">
    <location>
        <begin position="1018"/>
        <end position="1027"/>
    </location>
</feature>
<evidence type="ECO:0000313" key="3">
    <source>
        <dbReference type="Proteomes" id="UP000757232"/>
    </source>
</evidence>
<feature type="compositionally biased region" description="Low complexity" evidence="1">
    <location>
        <begin position="774"/>
        <end position="798"/>
    </location>
</feature>
<feature type="compositionally biased region" description="Pro residues" evidence="1">
    <location>
        <begin position="313"/>
        <end position="324"/>
    </location>
</feature>
<feature type="region of interest" description="Disordered" evidence="1">
    <location>
        <begin position="617"/>
        <end position="829"/>
    </location>
</feature>
<feature type="compositionally biased region" description="Low complexity" evidence="1">
    <location>
        <begin position="818"/>
        <end position="829"/>
    </location>
</feature>
<reference evidence="2" key="1">
    <citation type="submission" date="2016-06" db="EMBL/GenBank/DDBJ databases">
        <title>Draft Genome sequence of the fungus Inonotus baumii.</title>
        <authorList>
            <person name="Zhu H."/>
            <person name="Lin W."/>
        </authorList>
    </citation>
    <scope>NUCLEOTIDE SEQUENCE</scope>
    <source>
        <strain evidence="2">821</strain>
    </source>
</reference>
<feature type="compositionally biased region" description="Polar residues" evidence="1">
    <location>
        <begin position="1316"/>
        <end position="1330"/>
    </location>
</feature>
<comment type="caution">
    <text evidence="2">The sequence shown here is derived from an EMBL/GenBank/DDBJ whole genome shotgun (WGS) entry which is preliminary data.</text>
</comment>
<sequence>MSLSTEVQAEDVLAALSAFPTPPSHIPASPAVSSGASSSNFSLSRERDRNAPPSSFTRSSTMRPGPVRRDSEMSVGSAYSAQSATSGQSVQSGKLSLRVNGHDIEQTRKSMKDVKRDSGSGSSTSSGLMVNGSLASMLPSPMSGRTYFTAPSSPLPPNAPCAGPSSAVSSGMGIGTRSSSSSSLNTPSSAYPVSTSSASAYPSSSPSSAYPYSPTYTSRYAYPVPSASTRTALSMLSSTTAAASTSSSPSSMHVPISAVGMSPIEERDERDREKMREGLSRRQSSMPPSTRRRSRFSRSKAESESGSEIGGPPTVPLPPVPSMPEPGDSSSATPRGKPPSVKSLPSLRSGRKTTSHGHDSENGRGRRESGVSVMSTASGASAFSSVASSLAELGVAVRFRAGSEPGKEVETKNVADERPKGTPRAGTVPLRIDIPPTLAQEKERPIARAETIDKPLGSGNSLASPSPRELGGSRGSSDRGPDGEKAQSPTASLFSVASGATTRSGGMTTAQILKTRVSGILEGIPGVSPPTGTPVRVQRLQKATSTSLHPPASSANMCDKTGSAVGESNGLLTAEDLNEDLLLARAVSPLTPGEYGGSASSASLELSTTTRALRERIRDGPSALTVPSLTSVPPLSDVEMDGNESEKGDGEPRLSSESLLGQFPSAPITRPPPTSYPFPASSSHTDSSLTPTSASSSSSNIILRTMSQSRRKPLPAAPRGLRSSPSSINTFGRDSSSIVEDAVDGVRGRGSDRDGAGSPDITTMINKTPRPALRSKSLSVRSSRSSKSLSTRSSSIKSSNRERTRPSLPDESERQKALSRFSALSSSSSASLSRMSSLKSNGMSMRRSAGSEFINAYGGIDEDAEANVDYGIAIARHRGGYDLSPRLDSNIDEFGAIRNGHNPADFFSEEADSLLGGVAENGSPDDEESDSDIDLHTPLPHILLREGVLSPHSKVLASLSSGSLSSRNSIAGTGRDSVASYATNASFGSVMTKTGLFKDERNTERRRRRHRDGKLLREGLGLTTGLGWSDSEDEDAPSPFTNRVTSMTLSRNASMASVRSGSSKKSQFFSRSTPSSEAPSRAVSSLSGRPNILSSRTSRSPSEPHPLSKSYSSVNLAQRRTGPQEKLLKSAGEERRSMSPTSSSTTSLPFPPTPRDDVHDSSDENLPSMISGRDRTVSRTSSGGARTPTAGSLKPRQSVSSLRARSVTSSKSTPPSRLPSTGASTPRPLRLPVLQQQKSLNAEDGLKLQPGQPTPGSGSILGYNRNLHDRQRAQLLSAPKSAPIHGSGDPPDIVSPAISQKSAPSTYGDRRAYGSMPTTSSLQPPASATNSTSRLREPSPSRLSTPMTGLARPRTGTGMAYRQSSMPASPVGTAI</sequence>
<feature type="compositionally biased region" description="Low complexity" evidence="1">
    <location>
        <begin position="685"/>
        <end position="699"/>
    </location>
</feature>
<feature type="compositionally biased region" description="Polar residues" evidence="1">
    <location>
        <begin position="1039"/>
        <end position="1101"/>
    </location>
</feature>
<feature type="compositionally biased region" description="Polar residues" evidence="1">
    <location>
        <begin position="52"/>
        <end position="62"/>
    </location>
</feature>
<feature type="compositionally biased region" description="Polar residues" evidence="1">
    <location>
        <begin position="1109"/>
        <end position="1118"/>
    </location>
</feature>
<feature type="region of interest" description="Disordered" evidence="1">
    <location>
        <begin position="998"/>
        <end position="1229"/>
    </location>
</feature>
<feature type="compositionally biased region" description="Polar residues" evidence="1">
    <location>
        <begin position="487"/>
        <end position="509"/>
    </location>
</feature>
<feature type="compositionally biased region" description="Low complexity" evidence="1">
    <location>
        <begin position="1139"/>
        <end position="1148"/>
    </location>
</feature>
<feature type="compositionally biased region" description="Basic and acidic residues" evidence="1">
    <location>
        <begin position="476"/>
        <end position="485"/>
    </location>
</feature>
<feature type="region of interest" description="Disordered" evidence="1">
    <location>
        <begin position="19"/>
        <end position="212"/>
    </location>
</feature>
<feature type="region of interest" description="Disordered" evidence="1">
    <location>
        <begin position="400"/>
        <end position="509"/>
    </location>
</feature>
<gene>
    <name evidence="2" type="ORF">A7U60_g4187</name>
</gene>
<feature type="region of interest" description="Disordered" evidence="1">
    <location>
        <begin position="1280"/>
        <end position="1375"/>
    </location>
</feature>
<protein>
    <submittedName>
        <fullName evidence="2">Uncharacterized protein</fullName>
    </submittedName>
</protein>
<feature type="compositionally biased region" description="Polar residues" evidence="1">
    <location>
        <begin position="1195"/>
        <end position="1224"/>
    </location>
</feature>
<feature type="compositionally biased region" description="Low complexity" evidence="1">
    <location>
        <begin position="28"/>
        <end position="43"/>
    </location>
</feature>